<dbReference type="PANTHER" id="PTHR37423:SF2">
    <property type="entry name" value="MEMBRANE-BOUND LYTIC MUREIN TRANSGLYCOSYLASE C"/>
    <property type="match status" value="1"/>
</dbReference>
<reference evidence="3 4" key="1">
    <citation type="submission" date="2019-01" db="EMBL/GenBank/DDBJ databases">
        <title>Draft genome sequence of Dictyobacter sp. Uno17.</title>
        <authorList>
            <person name="Wang C.M."/>
            <person name="Zheng Y."/>
            <person name="Sakai Y."/>
            <person name="Abe K."/>
            <person name="Yokota A."/>
            <person name="Yabe S."/>
        </authorList>
    </citation>
    <scope>NUCLEOTIDE SEQUENCE [LARGE SCALE GENOMIC DNA]</scope>
    <source>
        <strain evidence="3 4">Uno17</strain>
    </source>
</reference>
<organism evidence="3 4">
    <name type="scientific">Dictyobacter arantiisoli</name>
    <dbReference type="NCBI Taxonomy" id="2014874"/>
    <lineage>
        <taxon>Bacteria</taxon>
        <taxon>Bacillati</taxon>
        <taxon>Chloroflexota</taxon>
        <taxon>Ktedonobacteria</taxon>
        <taxon>Ktedonobacterales</taxon>
        <taxon>Dictyobacteraceae</taxon>
        <taxon>Dictyobacter</taxon>
    </lineage>
</organism>
<sequence>MLPPLYQWSLCGAVFLTSGLAVLVTNRRYTPRLLRILARNLFLISIGVIMYQFVTVAMMHSVSSVPKAPPPTASNYVSIARADAIAAGIDPTLFVRQIRQESNFNPRAISQAGALGIAQFMPATARGLGIDPSNPEQALKGAARLMASYVRRYGSESAALAAYNAGPGALDGAVARCGQAWKTCLPSETQAYIAVIVG</sequence>
<name>A0A5A5T9B8_9CHLR</name>
<dbReference type="Proteomes" id="UP000322530">
    <property type="component" value="Unassembled WGS sequence"/>
</dbReference>
<dbReference type="Gene3D" id="1.10.530.10">
    <property type="match status" value="1"/>
</dbReference>
<evidence type="ECO:0000256" key="1">
    <source>
        <dbReference type="SAM" id="Phobius"/>
    </source>
</evidence>
<dbReference type="InterPro" id="IPR023346">
    <property type="entry name" value="Lysozyme-like_dom_sf"/>
</dbReference>
<dbReference type="PANTHER" id="PTHR37423">
    <property type="entry name" value="SOLUBLE LYTIC MUREIN TRANSGLYCOSYLASE-RELATED"/>
    <property type="match status" value="1"/>
</dbReference>
<feature type="transmembrane region" description="Helical" evidence="1">
    <location>
        <begin position="6"/>
        <end position="24"/>
    </location>
</feature>
<dbReference type="SUPFAM" id="SSF53955">
    <property type="entry name" value="Lysozyme-like"/>
    <property type="match status" value="1"/>
</dbReference>
<keyword evidence="4" id="KW-1185">Reference proteome</keyword>
<keyword evidence="1" id="KW-0472">Membrane</keyword>
<protein>
    <recommendedName>
        <fullName evidence="2">Transglycosylase SLT domain-containing protein</fullName>
    </recommendedName>
</protein>
<accession>A0A5A5T9B8</accession>
<dbReference type="OrthoDB" id="9815002at2"/>
<feature type="domain" description="Transglycosylase SLT" evidence="2">
    <location>
        <begin position="84"/>
        <end position="175"/>
    </location>
</feature>
<dbReference type="RefSeq" id="WP_149401086.1">
    <property type="nucleotide sequence ID" value="NZ_BIXY01000018.1"/>
</dbReference>
<gene>
    <name evidence="3" type="ORF">KDI_16550</name>
</gene>
<proteinExistence type="predicted"/>
<dbReference type="CDD" id="cd00254">
    <property type="entry name" value="LT-like"/>
    <property type="match status" value="1"/>
</dbReference>
<keyword evidence="1" id="KW-1133">Transmembrane helix</keyword>
<feature type="transmembrane region" description="Helical" evidence="1">
    <location>
        <begin position="36"/>
        <end position="54"/>
    </location>
</feature>
<evidence type="ECO:0000259" key="2">
    <source>
        <dbReference type="Pfam" id="PF01464"/>
    </source>
</evidence>
<dbReference type="EMBL" id="BIXY01000018">
    <property type="protein sequence ID" value="GCF08091.1"/>
    <property type="molecule type" value="Genomic_DNA"/>
</dbReference>
<keyword evidence="1" id="KW-0812">Transmembrane</keyword>
<comment type="caution">
    <text evidence="3">The sequence shown here is derived from an EMBL/GenBank/DDBJ whole genome shotgun (WGS) entry which is preliminary data.</text>
</comment>
<dbReference type="AlphaFoldDB" id="A0A5A5T9B8"/>
<dbReference type="Pfam" id="PF01464">
    <property type="entry name" value="SLT"/>
    <property type="match status" value="1"/>
</dbReference>
<evidence type="ECO:0000313" key="3">
    <source>
        <dbReference type="EMBL" id="GCF08091.1"/>
    </source>
</evidence>
<dbReference type="InterPro" id="IPR008258">
    <property type="entry name" value="Transglycosylase_SLT_dom_1"/>
</dbReference>
<evidence type="ECO:0000313" key="4">
    <source>
        <dbReference type="Proteomes" id="UP000322530"/>
    </source>
</evidence>